<evidence type="ECO:0000256" key="2">
    <source>
        <dbReference type="ARBA" id="ARBA00022989"/>
    </source>
</evidence>
<comment type="caution">
    <text evidence="5">The sequence shown here is derived from an EMBL/GenBank/DDBJ whole genome shotgun (WGS) entry which is preliminary data.</text>
</comment>
<accession>A0ABD3MXE7</accession>
<evidence type="ECO:0000313" key="6">
    <source>
        <dbReference type="Proteomes" id="UP001530400"/>
    </source>
</evidence>
<dbReference type="AlphaFoldDB" id="A0ABD3MXE7"/>
<feature type="transmembrane region" description="Helical" evidence="4">
    <location>
        <begin position="75"/>
        <end position="92"/>
    </location>
</feature>
<dbReference type="SUPFAM" id="SSF90123">
    <property type="entry name" value="ABC transporter transmembrane region"/>
    <property type="match status" value="1"/>
</dbReference>
<dbReference type="InterPro" id="IPR036640">
    <property type="entry name" value="ABC1_TM_sf"/>
</dbReference>
<organism evidence="5 6">
    <name type="scientific">Cyclotella atomus</name>
    <dbReference type="NCBI Taxonomy" id="382360"/>
    <lineage>
        <taxon>Eukaryota</taxon>
        <taxon>Sar</taxon>
        <taxon>Stramenopiles</taxon>
        <taxon>Ochrophyta</taxon>
        <taxon>Bacillariophyta</taxon>
        <taxon>Coscinodiscophyceae</taxon>
        <taxon>Thalassiosirophycidae</taxon>
        <taxon>Stephanodiscales</taxon>
        <taxon>Stephanodiscaceae</taxon>
        <taxon>Cyclotella</taxon>
    </lineage>
</organism>
<evidence type="ECO:0000256" key="3">
    <source>
        <dbReference type="ARBA" id="ARBA00023136"/>
    </source>
</evidence>
<evidence type="ECO:0000256" key="4">
    <source>
        <dbReference type="SAM" id="Phobius"/>
    </source>
</evidence>
<keyword evidence="3 4" id="KW-0472">Membrane</keyword>
<protein>
    <submittedName>
        <fullName evidence="5">Uncharacterized protein</fullName>
    </submittedName>
</protein>
<proteinExistence type="predicted"/>
<keyword evidence="1 4" id="KW-0812">Transmembrane</keyword>
<dbReference type="Proteomes" id="UP001530400">
    <property type="component" value="Unassembled WGS sequence"/>
</dbReference>
<evidence type="ECO:0000313" key="5">
    <source>
        <dbReference type="EMBL" id="KAL3766641.1"/>
    </source>
</evidence>
<keyword evidence="6" id="KW-1185">Reference proteome</keyword>
<feature type="transmembrane region" description="Helical" evidence="4">
    <location>
        <begin position="112"/>
        <end position="132"/>
    </location>
</feature>
<name>A0ABD3MXE7_9STRA</name>
<gene>
    <name evidence="5" type="ORF">ACHAWO_013988</name>
</gene>
<keyword evidence="2 4" id="KW-1133">Transmembrane helix</keyword>
<sequence length="137" mass="15549">MSDILLMKCFNPSHHPSSTVNSACYYRDGIIALFDEHKSGELCQDLENLPDFVTQLIKAITEIVLMFYLSVKLDGFVLGGVAITFLLSAPMGKLFTKTFWWPPKDKTTYRVGFFKSLVNSGFFSFVFGVWLLSRTSR</sequence>
<dbReference type="EMBL" id="JALLPJ020001382">
    <property type="protein sequence ID" value="KAL3766641.1"/>
    <property type="molecule type" value="Genomic_DNA"/>
</dbReference>
<reference evidence="5 6" key="1">
    <citation type="submission" date="2024-10" db="EMBL/GenBank/DDBJ databases">
        <title>Updated reference genomes for cyclostephanoid diatoms.</title>
        <authorList>
            <person name="Roberts W.R."/>
            <person name="Alverson A.J."/>
        </authorList>
    </citation>
    <scope>NUCLEOTIDE SEQUENCE [LARGE SCALE GENOMIC DNA]</scope>
    <source>
        <strain evidence="5 6">AJA010-31</strain>
    </source>
</reference>
<evidence type="ECO:0000256" key="1">
    <source>
        <dbReference type="ARBA" id="ARBA00022692"/>
    </source>
</evidence>